<dbReference type="Proteomes" id="UP000029585">
    <property type="component" value="Unassembled WGS sequence"/>
</dbReference>
<evidence type="ECO:0008006" key="3">
    <source>
        <dbReference type="Google" id="ProtNLM"/>
    </source>
</evidence>
<evidence type="ECO:0000313" key="2">
    <source>
        <dbReference type="Proteomes" id="UP000029585"/>
    </source>
</evidence>
<evidence type="ECO:0000313" key="1">
    <source>
        <dbReference type="EMBL" id="KGF52634.1"/>
    </source>
</evidence>
<name>A0A096D525_FLAPL</name>
<comment type="caution">
    <text evidence="1">The sequence shown here is derived from an EMBL/GenBank/DDBJ whole genome shotgun (WGS) entry which is preliminary data.</text>
</comment>
<dbReference type="SUPFAM" id="SSF47598">
    <property type="entry name" value="Ribbon-helix-helix"/>
    <property type="match status" value="1"/>
</dbReference>
<dbReference type="RefSeq" id="WP_044943506.1">
    <property type="nucleotide sequence ID" value="NZ_KN174169.1"/>
</dbReference>
<dbReference type="GO" id="GO:0006355">
    <property type="term" value="P:regulation of DNA-templated transcription"/>
    <property type="evidence" value="ECO:0007669"/>
    <property type="project" value="InterPro"/>
</dbReference>
<dbReference type="PATRIC" id="fig|742738.3.peg.4089"/>
<dbReference type="AlphaFoldDB" id="A0A096D525"/>
<dbReference type="InterPro" id="IPR013321">
    <property type="entry name" value="Arc_rbn_hlx_hlx"/>
</dbReference>
<reference evidence="1 2" key="1">
    <citation type="submission" date="2011-08" db="EMBL/GenBank/DDBJ databases">
        <title>The Genome Sequence of Clostridium orbiscindens 1_3_50AFAA.</title>
        <authorList>
            <consortium name="The Broad Institute Genome Sequencing Platform"/>
            <person name="Earl A."/>
            <person name="Ward D."/>
            <person name="Feldgarden M."/>
            <person name="Gevers D."/>
            <person name="Daigneault M."/>
            <person name="Strauss J."/>
            <person name="Allen-Vercoe E."/>
            <person name="Young S.K."/>
            <person name="Zeng Q."/>
            <person name="Gargeya S."/>
            <person name="Fitzgerald M."/>
            <person name="Haas B."/>
            <person name="Abouelleil A."/>
            <person name="Alvarado L."/>
            <person name="Arachchi H.M."/>
            <person name="Berlin A."/>
            <person name="Brown A."/>
            <person name="Chapman S.B."/>
            <person name="Chen Z."/>
            <person name="Dunbar C."/>
            <person name="Freedman E."/>
            <person name="Gearin G."/>
            <person name="Gellesch M."/>
            <person name="Goldberg J."/>
            <person name="Griggs A."/>
            <person name="Gujja S."/>
            <person name="Heiman D."/>
            <person name="Howarth C."/>
            <person name="Larson L."/>
            <person name="Lui A."/>
            <person name="MacDonald P.J.P."/>
            <person name="Montmayeur A."/>
            <person name="Murphy C."/>
            <person name="Neiman D."/>
            <person name="Pearson M."/>
            <person name="Priest M."/>
            <person name="Roberts A."/>
            <person name="Saif S."/>
            <person name="Shea T."/>
            <person name="Shenoy N."/>
            <person name="Sisk P."/>
            <person name="Stolte C."/>
            <person name="Sykes S."/>
            <person name="Wortman J."/>
            <person name="Nusbaum C."/>
            <person name="Birren B."/>
        </authorList>
    </citation>
    <scope>NUCLEOTIDE SEQUENCE [LARGE SCALE GENOMIC DNA]</scope>
    <source>
        <strain evidence="1 2">1_3_50AFAA</strain>
    </source>
</reference>
<dbReference type="HOGENOM" id="CLU_187427_1_0_9"/>
<organism evidence="1 2">
    <name type="scientific">Flavonifractor plautii 1_3_50AFAA</name>
    <dbReference type="NCBI Taxonomy" id="742738"/>
    <lineage>
        <taxon>Bacteria</taxon>
        <taxon>Bacillati</taxon>
        <taxon>Bacillota</taxon>
        <taxon>Clostridia</taxon>
        <taxon>Eubacteriales</taxon>
        <taxon>Oscillospiraceae</taxon>
        <taxon>Flavonifractor</taxon>
    </lineage>
</organism>
<keyword evidence="2" id="KW-1185">Reference proteome</keyword>
<protein>
    <recommendedName>
        <fullName evidence="3">Arc-like DNA binding domain-containing protein</fullName>
    </recommendedName>
</protein>
<dbReference type="Gene3D" id="1.10.1220.10">
    <property type="entry name" value="Met repressor-like"/>
    <property type="match status" value="1"/>
</dbReference>
<accession>A0A096D525</accession>
<proteinExistence type="predicted"/>
<dbReference type="InterPro" id="IPR010985">
    <property type="entry name" value="Ribbon_hlx_hlx"/>
</dbReference>
<gene>
    <name evidence="1" type="ORF">HMPREF9460_03972</name>
</gene>
<dbReference type="EMBL" id="ADLO01000123">
    <property type="protein sequence ID" value="KGF52634.1"/>
    <property type="molecule type" value="Genomic_DNA"/>
</dbReference>
<sequence>MAYTEGRKKANSKWDRTNLDRMSIALPAGTKARIAAAAEVSGDSLNGWIKHVILERLDIVEGRELEQD</sequence>